<evidence type="ECO:0000313" key="2">
    <source>
        <dbReference type="EMBL" id="ELR67331.1"/>
    </source>
</evidence>
<accession>L8JEQ1</accession>
<evidence type="ECO:0000313" key="3">
    <source>
        <dbReference type="Proteomes" id="UP000011134"/>
    </source>
</evidence>
<dbReference type="Pfam" id="PF10725">
    <property type="entry name" value="DUF2517"/>
    <property type="match status" value="1"/>
</dbReference>
<protein>
    <submittedName>
        <fullName evidence="2">Putative exported protein</fullName>
    </submittedName>
</protein>
<keyword evidence="1" id="KW-1133">Transmembrane helix</keyword>
<dbReference type="RefSeq" id="WP_007461726.1">
    <property type="nucleotide sequence ID" value="NZ_AMZO01000002.1"/>
</dbReference>
<dbReference type="OrthoDB" id="5588755at2"/>
<feature type="transmembrane region" description="Helical" evidence="1">
    <location>
        <begin position="15"/>
        <end position="35"/>
    </location>
</feature>
<gene>
    <name evidence="2" type="ORF">C942_01259</name>
</gene>
<keyword evidence="3" id="KW-1185">Reference proteome</keyword>
<dbReference type="EMBL" id="AMZO01000002">
    <property type="protein sequence ID" value="ELR67331.1"/>
    <property type="molecule type" value="Genomic_DNA"/>
</dbReference>
<comment type="caution">
    <text evidence="2">The sequence shown here is derived from an EMBL/GenBank/DDBJ whole genome shotgun (WGS) entry which is preliminary data.</text>
</comment>
<proteinExistence type="predicted"/>
<evidence type="ECO:0000256" key="1">
    <source>
        <dbReference type="SAM" id="Phobius"/>
    </source>
</evidence>
<organism evidence="2 3">
    <name type="scientific">Photobacterium marinum</name>
    <dbReference type="NCBI Taxonomy" id="1056511"/>
    <lineage>
        <taxon>Bacteria</taxon>
        <taxon>Pseudomonadati</taxon>
        <taxon>Pseudomonadota</taxon>
        <taxon>Gammaproteobacteria</taxon>
        <taxon>Vibrionales</taxon>
        <taxon>Vibrionaceae</taxon>
        <taxon>Photobacterium</taxon>
    </lineage>
</organism>
<keyword evidence="1" id="KW-0472">Membrane</keyword>
<name>L8JEQ1_9GAMM</name>
<dbReference type="Proteomes" id="UP000011134">
    <property type="component" value="Unassembled WGS sequence"/>
</dbReference>
<sequence length="77" mass="9087">MYTPFSVPRIILRRSLAIIVGVFAFPVMVCLPVSTRSKFYSYLYRYWLKTSDKPVWLQQAESWSKELKIQTAPRVNN</sequence>
<keyword evidence="1" id="KW-0812">Transmembrane</keyword>
<dbReference type="InterPro" id="IPR019663">
    <property type="entry name" value="YbfA"/>
</dbReference>
<dbReference type="PATRIC" id="fig|1056511.3.peg.331"/>
<dbReference type="AlphaFoldDB" id="L8JEQ1"/>
<reference evidence="2 3" key="1">
    <citation type="submission" date="2012-12" db="EMBL/GenBank/DDBJ databases">
        <title>Genome Assembly of Photobacterium sp. AK15.</title>
        <authorList>
            <person name="Khatri I."/>
            <person name="Vaidya B."/>
            <person name="Srinivas T.N.R."/>
            <person name="Subramanian S."/>
            <person name="Pinnaka A."/>
        </authorList>
    </citation>
    <scope>NUCLEOTIDE SEQUENCE [LARGE SCALE GENOMIC DNA]</scope>
    <source>
        <strain evidence="2 3">AK15</strain>
    </source>
</reference>